<dbReference type="Pfam" id="PF13639">
    <property type="entry name" value="zf-RING_2"/>
    <property type="match status" value="1"/>
</dbReference>
<evidence type="ECO:0000259" key="11">
    <source>
        <dbReference type="PROSITE" id="PS50089"/>
    </source>
</evidence>
<dbReference type="PROSITE" id="PS50089">
    <property type="entry name" value="ZF_RING_2"/>
    <property type="match status" value="1"/>
</dbReference>
<feature type="transmembrane region" description="Helical" evidence="10">
    <location>
        <begin position="27"/>
        <end position="50"/>
    </location>
</feature>
<evidence type="ECO:0000256" key="5">
    <source>
        <dbReference type="ARBA" id="ARBA00022833"/>
    </source>
</evidence>
<accession>A0A7N2KPJ9</accession>
<dbReference type="SMART" id="SM00184">
    <property type="entry name" value="RING"/>
    <property type="match status" value="1"/>
</dbReference>
<evidence type="ECO:0000256" key="9">
    <source>
        <dbReference type="PROSITE-ProRule" id="PRU00175"/>
    </source>
</evidence>
<protein>
    <recommendedName>
        <fullName evidence="11">RING-type domain-containing protein</fullName>
    </recommendedName>
</protein>
<evidence type="ECO:0000313" key="13">
    <source>
        <dbReference type="Proteomes" id="UP000594261"/>
    </source>
</evidence>
<evidence type="ECO:0000256" key="10">
    <source>
        <dbReference type="SAM" id="Phobius"/>
    </source>
</evidence>
<dbReference type="PANTHER" id="PTHR46539:SF9">
    <property type="entry name" value="RING-H2 FINGER PROTEIN ATL56"/>
    <property type="match status" value="1"/>
</dbReference>
<evidence type="ECO:0000256" key="8">
    <source>
        <dbReference type="ARBA" id="ARBA00024209"/>
    </source>
</evidence>
<dbReference type="PROSITE" id="PS01359">
    <property type="entry name" value="ZF_PHD_1"/>
    <property type="match status" value="1"/>
</dbReference>
<feature type="domain" description="RING-type" evidence="11">
    <location>
        <begin position="95"/>
        <end position="137"/>
    </location>
</feature>
<dbReference type="GO" id="GO:0008270">
    <property type="term" value="F:zinc ion binding"/>
    <property type="evidence" value="ECO:0007669"/>
    <property type="project" value="UniProtKB-KW"/>
</dbReference>
<dbReference type="FunCoup" id="A0A7N2KPJ9">
    <property type="interactions" value="594"/>
</dbReference>
<dbReference type="SUPFAM" id="SSF57850">
    <property type="entry name" value="RING/U-box"/>
    <property type="match status" value="1"/>
</dbReference>
<keyword evidence="4 9" id="KW-0863">Zinc-finger</keyword>
<dbReference type="Gramene" id="QL01p031922:mrna">
    <property type="protein sequence ID" value="QL01p031922:mrna:CDS:1"/>
    <property type="gene ID" value="QL01p031922"/>
</dbReference>
<dbReference type="Gene3D" id="3.30.40.10">
    <property type="entry name" value="Zinc/RING finger domain, C3HC4 (zinc finger)"/>
    <property type="match status" value="1"/>
</dbReference>
<dbReference type="Proteomes" id="UP000594261">
    <property type="component" value="Chromosome 1"/>
</dbReference>
<dbReference type="OMA" id="PASAYDY"/>
<dbReference type="InterPro" id="IPR019786">
    <property type="entry name" value="Zinc_finger_PHD-type_CS"/>
</dbReference>
<proteinExistence type="inferred from homology"/>
<sequence length="150" mass="16761">MFSPPPHPLLSSPSPPSPPASAYDYSLSLPVIVTEFTLATLAILAISFCFRHSNNTITNETEAQTQQNHHDIELGILSNVVEYRGRDEHGNQTECVICLEGFEDGDMCRELCSCKHTFHKQCLDKWLTIKWHCPLCRSSVNVVTGSTNQN</sequence>
<name>A0A7N2KPJ9_QUELO</name>
<keyword evidence="5" id="KW-0862">Zinc</keyword>
<comment type="similarity">
    <text evidence="8">Belongs to the RING-type zinc finger family. ATL subfamily.</text>
</comment>
<evidence type="ECO:0000256" key="4">
    <source>
        <dbReference type="ARBA" id="ARBA00022771"/>
    </source>
</evidence>
<organism evidence="12 13">
    <name type="scientific">Quercus lobata</name>
    <name type="common">Valley oak</name>
    <dbReference type="NCBI Taxonomy" id="97700"/>
    <lineage>
        <taxon>Eukaryota</taxon>
        <taxon>Viridiplantae</taxon>
        <taxon>Streptophyta</taxon>
        <taxon>Embryophyta</taxon>
        <taxon>Tracheophyta</taxon>
        <taxon>Spermatophyta</taxon>
        <taxon>Magnoliopsida</taxon>
        <taxon>eudicotyledons</taxon>
        <taxon>Gunneridae</taxon>
        <taxon>Pentapetalae</taxon>
        <taxon>rosids</taxon>
        <taxon>fabids</taxon>
        <taxon>Fagales</taxon>
        <taxon>Fagaceae</taxon>
        <taxon>Quercus</taxon>
    </lineage>
</organism>
<comment type="subcellular location">
    <subcellularLocation>
        <location evidence="1">Membrane</location>
    </subcellularLocation>
</comment>
<evidence type="ECO:0000256" key="7">
    <source>
        <dbReference type="ARBA" id="ARBA00023136"/>
    </source>
</evidence>
<keyword evidence="7 10" id="KW-0472">Membrane</keyword>
<dbReference type="AlphaFoldDB" id="A0A7N2KPJ9"/>
<reference evidence="12" key="2">
    <citation type="submission" date="2021-01" db="UniProtKB">
        <authorList>
            <consortium name="EnsemblPlants"/>
        </authorList>
    </citation>
    <scope>IDENTIFICATION</scope>
</reference>
<dbReference type="InterPro" id="IPR013083">
    <property type="entry name" value="Znf_RING/FYVE/PHD"/>
</dbReference>
<dbReference type="EMBL" id="LRBV02000001">
    <property type="status" value="NOT_ANNOTATED_CDS"/>
    <property type="molecule type" value="Genomic_DNA"/>
</dbReference>
<evidence type="ECO:0000256" key="2">
    <source>
        <dbReference type="ARBA" id="ARBA00022692"/>
    </source>
</evidence>
<evidence type="ECO:0000256" key="3">
    <source>
        <dbReference type="ARBA" id="ARBA00022723"/>
    </source>
</evidence>
<dbReference type="InParanoid" id="A0A7N2KPJ9"/>
<keyword evidence="3" id="KW-0479">Metal-binding</keyword>
<evidence type="ECO:0000313" key="12">
    <source>
        <dbReference type="EnsemblPlants" id="QL01p031922:mrna:CDS:1"/>
    </source>
</evidence>
<evidence type="ECO:0000256" key="1">
    <source>
        <dbReference type="ARBA" id="ARBA00004370"/>
    </source>
</evidence>
<dbReference type="GO" id="GO:0016020">
    <property type="term" value="C:membrane"/>
    <property type="evidence" value="ECO:0007669"/>
    <property type="project" value="UniProtKB-SubCell"/>
</dbReference>
<evidence type="ECO:0000256" key="6">
    <source>
        <dbReference type="ARBA" id="ARBA00022989"/>
    </source>
</evidence>
<dbReference type="EnsemblPlants" id="QL01p031922:mrna">
    <property type="protein sequence ID" value="QL01p031922:mrna:CDS:1"/>
    <property type="gene ID" value="QL01p031922"/>
</dbReference>
<reference evidence="12 13" key="1">
    <citation type="journal article" date="2016" name="G3 (Bethesda)">
        <title>First Draft Assembly and Annotation of the Genome of a California Endemic Oak Quercus lobata Nee (Fagaceae).</title>
        <authorList>
            <person name="Sork V.L."/>
            <person name="Fitz-Gibbon S.T."/>
            <person name="Puiu D."/>
            <person name="Crepeau M."/>
            <person name="Gugger P.F."/>
            <person name="Sherman R."/>
            <person name="Stevens K."/>
            <person name="Langley C.H."/>
            <person name="Pellegrini M."/>
            <person name="Salzberg S.L."/>
        </authorList>
    </citation>
    <scope>NUCLEOTIDE SEQUENCE [LARGE SCALE GENOMIC DNA]</scope>
    <source>
        <strain evidence="12 13">cv. SW786</strain>
    </source>
</reference>
<keyword evidence="13" id="KW-1185">Reference proteome</keyword>
<dbReference type="PANTHER" id="PTHR46539">
    <property type="entry name" value="E3 UBIQUITIN-PROTEIN LIGASE ATL42"/>
    <property type="match status" value="1"/>
</dbReference>
<keyword evidence="6 10" id="KW-1133">Transmembrane helix</keyword>
<keyword evidence="2 10" id="KW-0812">Transmembrane</keyword>
<dbReference type="InterPro" id="IPR001841">
    <property type="entry name" value="Znf_RING"/>
</dbReference>